<sequence>MDEIFLNSKSKFDKLHMFEGKHEEDSDSEDDNKKEREKQLTEHLEKVFNRICQSITNIDSRQYNRNWISTAAAKKLRSEKNTPTIKSRREELEIL</sequence>
<feature type="region of interest" description="Disordered" evidence="1">
    <location>
        <begin position="17"/>
        <end position="39"/>
    </location>
</feature>
<dbReference type="AlphaFoldDB" id="A0AAV5ALJ7"/>
<evidence type="ECO:0000313" key="3">
    <source>
        <dbReference type="Proteomes" id="UP001050691"/>
    </source>
</evidence>
<organism evidence="2 3">
    <name type="scientific">Clathrus columnatus</name>
    <dbReference type="NCBI Taxonomy" id="1419009"/>
    <lineage>
        <taxon>Eukaryota</taxon>
        <taxon>Fungi</taxon>
        <taxon>Dikarya</taxon>
        <taxon>Basidiomycota</taxon>
        <taxon>Agaricomycotina</taxon>
        <taxon>Agaricomycetes</taxon>
        <taxon>Phallomycetidae</taxon>
        <taxon>Phallales</taxon>
        <taxon>Clathraceae</taxon>
        <taxon>Clathrus</taxon>
    </lineage>
</organism>
<comment type="caution">
    <text evidence="2">The sequence shown here is derived from an EMBL/GenBank/DDBJ whole genome shotgun (WGS) entry which is preliminary data.</text>
</comment>
<name>A0AAV5ALJ7_9AGAM</name>
<proteinExistence type="predicted"/>
<evidence type="ECO:0000256" key="1">
    <source>
        <dbReference type="SAM" id="MobiDB-lite"/>
    </source>
</evidence>
<dbReference type="Proteomes" id="UP001050691">
    <property type="component" value="Unassembled WGS sequence"/>
</dbReference>
<protein>
    <submittedName>
        <fullName evidence="2">Uncharacterized protein</fullName>
    </submittedName>
</protein>
<reference evidence="2" key="1">
    <citation type="submission" date="2021-10" db="EMBL/GenBank/DDBJ databases">
        <title>De novo Genome Assembly of Clathrus columnatus (Basidiomycota, Fungi) Using Illumina and Nanopore Sequence Data.</title>
        <authorList>
            <person name="Ogiso-Tanaka E."/>
            <person name="Itagaki H."/>
            <person name="Hosoya T."/>
            <person name="Hosaka K."/>
        </authorList>
    </citation>
    <scope>NUCLEOTIDE SEQUENCE</scope>
    <source>
        <strain evidence="2">MO-923</strain>
    </source>
</reference>
<accession>A0AAV5ALJ7</accession>
<gene>
    <name evidence="2" type="ORF">Clacol_009772</name>
</gene>
<evidence type="ECO:0000313" key="2">
    <source>
        <dbReference type="EMBL" id="GJJ15494.1"/>
    </source>
</evidence>
<dbReference type="EMBL" id="BPWL01000011">
    <property type="protein sequence ID" value="GJJ15494.1"/>
    <property type="molecule type" value="Genomic_DNA"/>
</dbReference>
<keyword evidence="3" id="KW-1185">Reference proteome</keyword>